<name>A0AAV5SPY8_9BILA</name>
<keyword evidence="4 5" id="KW-0472">Membrane</keyword>
<feature type="transmembrane region" description="Helical" evidence="5">
    <location>
        <begin position="133"/>
        <end position="153"/>
    </location>
</feature>
<dbReference type="Pfam" id="PF10328">
    <property type="entry name" value="7TM_GPCR_Srx"/>
    <property type="match status" value="1"/>
</dbReference>
<reference evidence="7" key="1">
    <citation type="submission" date="2023-10" db="EMBL/GenBank/DDBJ databases">
        <title>Genome assembly of Pristionchus species.</title>
        <authorList>
            <person name="Yoshida K."/>
            <person name="Sommer R.J."/>
        </authorList>
    </citation>
    <scope>NUCLEOTIDE SEQUENCE</scope>
    <source>
        <strain evidence="7">RS0144</strain>
    </source>
</reference>
<organism evidence="7 8">
    <name type="scientific">Pristionchus entomophagus</name>
    <dbReference type="NCBI Taxonomy" id="358040"/>
    <lineage>
        <taxon>Eukaryota</taxon>
        <taxon>Metazoa</taxon>
        <taxon>Ecdysozoa</taxon>
        <taxon>Nematoda</taxon>
        <taxon>Chromadorea</taxon>
        <taxon>Rhabditida</taxon>
        <taxon>Rhabditina</taxon>
        <taxon>Diplogasteromorpha</taxon>
        <taxon>Diplogasteroidea</taxon>
        <taxon>Neodiplogasteridae</taxon>
        <taxon>Pristionchus</taxon>
    </lineage>
</organism>
<feature type="transmembrane region" description="Helical" evidence="5">
    <location>
        <begin position="7"/>
        <end position="35"/>
    </location>
</feature>
<dbReference type="Proteomes" id="UP001432027">
    <property type="component" value="Unassembled WGS sequence"/>
</dbReference>
<evidence type="ECO:0000256" key="3">
    <source>
        <dbReference type="ARBA" id="ARBA00022989"/>
    </source>
</evidence>
<dbReference type="InterPro" id="IPR017452">
    <property type="entry name" value="GPCR_Rhodpsn_7TM"/>
</dbReference>
<keyword evidence="3 5" id="KW-1133">Transmembrane helix</keyword>
<evidence type="ECO:0000256" key="5">
    <source>
        <dbReference type="SAM" id="Phobius"/>
    </source>
</evidence>
<accession>A0AAV5SPY8</accession>
<keyword evidence="8" id="KW-1185">Reference proteome</keyword>
<evidence type="ECO:0000259" key="6">
    <source>
        <dbReference type="PROSITE" id="PS50262"/>
    </source>
</evidence>
<dbReference type="PANTHER" id="PTHR23017:SF3">
    <property type="entry name" value="G-PROTEIN COUPLED RECEPTORS FAMILY 1 PROFILE DOMAIN-CONTAINING PROTEIN"/>
    <property type="match status" value="1"/>
</dbReference>
<dbReference type="SUPFAM" id="SSF81321">
    <property type="entry name" value="Family A G protein-coupled receptor-like"/>
    <property type="match status" value="1"/>
</dbReference>
<dbReference type="CDD" id="cd00637">
    <property type="entry name" value="7tm_classA_rhodopsin-like"/>
    <property type="match status" value="1"/>
</dbReference>
<feature type="domain" description="G-protein coupled receptors family 1 profile" evidence="6">
    <location>
        <begin position="1"/>
        <end position="184"/>
    </location>
</feature>
<dbReference type="Gene3D" id="1.20.1070.10">
    <property type="entry name" value="Rhodopsin 7-helix transmembrane proteins"/>
    <property type="match status" value="1"/>
</dbReference>
<evidence type="ECO:0000256" key="1">
    <source>
        <dbReference type="ARBA" id="ARBA00004370"/>
    </source>
</evidence>
<dbReference type="PANTHER" id="PTHR23017">
    <property type="entry name" value="SERPENTINE RECEPTOR, CLASS X"/>
    <property type="match status" value="1"/>
</dbReference>
<feature type="non-terminal residue" evidence="7">
    <location>
        <position position="1"/>
    </location>
</feature>
<comment type="subcellular location">
    <subcellularLocation>
        <location evidence="1">Membrane</location>
    </subcellularLocation>
</comment>
<feature type="transmembrane region" description="Helical" evidence="5">
    <location>
        <begin position="89"/>
        <end position="110"/>
    </location>
</feature>
<dbReference type="AlphaFoldDB" id="A0AAV5SPY8"/>
<dbReference type="PROSITE" id="PS50262">
    <property type="entry name" value="G_PROTEIN_RECEP_F1_2"/>
    <property type="match status" value="1"/>
</dbReference>
<gene>
    <name evidence="7" type="ORF">PENTCL1PPCAC_7612</name>
</gene>
<evidence type="ECO:0000256" key="2">
    <source>
        <dbReference type="ARBA" id="ARBA00022692"/>
    </source>
</evidence>
<feature type="transmembrane region" description="Helical" evidence="5">
    <location>
        <begin position="55"/>
        <end position="77"/>
    </location>
</feature>
<proteinExistence type="predicted"/>
<evidence type="ECO:0000256" key="4">
    <source>
        <dbReference type="ARBA" id="ARBA00023136"/>
    </source>
</evidence>
<dbReference type="EMBL" id="BTSX01000002">
    <property type="protein sequence ID" value="GMS85437.1"/>
    <property type="molecule type" value="Genomic_DNA"/>
</dbReference>
<evidence type="ECO:0000313" key="7">
    <source>
        <dbReference type="EMBL" id="GMS85437.1"/>
    </source>
</evidence>
<keyword evidence="2 5" id="KW-0812">Transmembrane</keyword>
<comment type="caution">
    <text evidence="7">The sequence shown here is derived from an EMBL/GenBank/DDBJ whole genome shotgun (WGS) entry which is preliminary data.</text>
</comment>
<evidence type="ECO:0000313" key="8">
    <source>
        <dbReference type="Proteomes" id="UP001432027"/>
    </source>
</evidence>
<dbReference type="GO" id="GO:0016020">
    <property type="term" value="C:membrane"/>
    <property type="evidence" value="ECO:0007669"/>
    <property type="project" value="UniProtKB-SubCell"/>
</dbReference>
<dbReference type="InterPro" id="IPR019430">
    <property type="entry name" value="7TM_GPCR_serpentine_rcpt_Srx"/>
</dbReference>
<protein>
    <recommendedName>
        <fullName evidence="6">G-protein coupled receptors family 1 profile domain-containing protein</fullName>
    </recommendedName>
</protein>
<sequence length="184" mass="21251">RHLHNSFGFLCLSHCAANFGVCLTFVAWCAPTTVWQNVALSTSVEGKRVGQINVLFWNATVYSHLSISINRFICITFPLQAKKFFTRRVIGVFFCVPWVLALCHITPYFWVNDCYVYYDSTTWVWTYTDGPCILYIATFFDFYTSLTVFVLMTTFDLLTALKLRLMNNVSDLILCLVLKIMLKN</sequence>